<dbReference type="PANTHER" id="PTHR35561:SF1">
    <property type="entry name" value="RNA 2',3'-CYCLIC PHOSPHODIESTERASE"/>
    <property type="match status" value="1"/>
</dbReference>
<proteinExistence type="inferred from homology"/>
<dbReference type="InterPro" id="IPR009097">
    <property type="entry name" value="Cyclic_Pdiesterase"/>
</dbReference>
<dbReference type="InterPro" id="IPR014051">
    <property type="entry name" value="Phosphoesterase_HXTX"/>
</dbReference>
<dbReference type="NCBIfam" id="TIGR02258">
    <property type="entry name" value="2_5_ligase"/>
    <property type="match status" value="1"/>
</dbReference>
<evidence type="ECO:0000256" key="2">
    <source>
        <dbReference type="HAMAP-Rule" id="MF_01940"/>
    </source>
</evidence>
<feature type="active site" description="Proton acceptor" evidence="2">
    <location>
        <position position="119"/>
    </location>
</feature>
<reference evidence="5" key="1">
    <citation type="submission" date="2016-10" db="EMBL/GenBank/DDBJ databases">
        <authorList>
            <person name="Varghese N."/>
            <person name="Submissions S."/>
        </authorList>
    </citation>
    <scope>NUCLEOTIDE SEQUENCE [LARGE SCALE GENOMIC DNA]</scope>
    <source>
        <strain evidence="5">DSM 4771</strain>
    </source>
</reference>
<feature type="short sequence motif" description="HXTX 1" evidence="2">
    <location>
        <begin position="44"/>
        <end position="47"/>
    </location>
</feature>
<dbReference type="Pfam" id="PF02834">
    <property type="entry name" value="LigT_PEase"/>
    <property type="match status" value="1"/>
</dbReference>
<sequence length="170" mass="19993">MGIPHYFIGIPVEDEQLIDLLVDRQKWLREHMDYKVWTEPEDFHMTLRFLGEVKDLSDWKYRVEEASRYSSFSVKVSGTDFFGSKKTPRVVYQASSLPPELHHLYSHFQESDDGRFSPHITLAKKWREGVLPPDLPKDDFTWEIDTCALFRIHPGTTPKYEKVTSGFLKK</sequence>
<accession>A0A1G8VL35</accession>
<feature type="short sequence motif" description="HXTX 2" evidence="2">
    <location>
        <begin position="119"/>
        <end position="122"/>
    </location>
</feature>
<evidence type="ECO:0000313" key="5">
    <source>
        <dbReference type="Proteomes" id="UP000199225"/>
    </source>
</evidence>
<dbReference type="OrthoDB" id="9789350at2"/>
<dbReference type="EC" id="3.1.4.58" evidence="2"/>
<keyword evidence="4" id="KW-0436">Ligase</keyword>
<name>A0A1G8VL35_9BACI</name>
<evidence type="ECO:0000313" key="4">
    <source>
        <dbReference type="EMBL" id="SDJ66669.1"/>
    </source>
</evidence>
<keyword evidence="1 2" id="KW-0378">Hydrolase</keyword>
<dbReference type="Gene3D" id="3.90.1140.10">
    <property type="entry name" value="Cyclic phosphodiesterase"/>
    <property type="match status" value="1"/>
</dbReference>
<dbReference type="InterPro" id="IPR004175">
    <property type="entry name" value="RNA_CPDase"/>
</dbReference>
<dbReference type="AlphaFoldDB" id="A0A1G8VL35"/>
<keyword evidence="5" id="KW-1185">Reference proteome</keyword>
<evidence type="ECO:0000259" key="3">
    <source>
        <dbReference type="Pfam" id="PF02834"/>
    </source>
</evidence>
<dbReference type="HAMAP" id="MF_01940">
    <property type="entry name" value="RNA_CPDase"/>
    <property type="match status" value="1"/>
</dbReference>
<dbReference type="SUPFAM" id="SSF55144">
    <property type="entry name" value="LigT-like"/>
    <property type="match status" value="1"/>
</dbReference>
<dbReference type="GO" id="GO:0016874">
    <property type="term" value="F:ligase activity"/>
    <property type="evidence" value="ECO:0007669"/>
    <property type="project" value="UniProtKB-KW"/>
</dbReference>
<comment type="catalytic activity">
    <reaction evidence="2">
        <text>a 3'-end 2',3'-cyclophospho-ribonucleotide-RNA + H2O = a 3'-end 2'-phospho-ribonucleotide-RNA + H(+)</text>
        <dbReference type="Rhea" id="RHEA:11828"/>
        <dbReference type="Rhea" id="RHEA-COMP:10464"/>
        <dbReference type="Rhea" id="RHEA-COMP:17353"/>
        <dbReference type="ChEBI" id="CHEBI:15377"/>
        <dbReference type="ChEBI" id="CHEBI:15378"/>
        <dbReference type="ChEBI" id="CHEBI:83064"/>
        <dbReference type="ChEBI" id="CHEBI:173113"/>
        <dbReference type="EC" id="3.1.4.58"/>
    </reaction>
</comment>
<feature type="domain" description="Phosphoesterase HXTX" evidence="3">
    <location>
        <begin position="20"/>
        <end position="92"/>
    </location>
</feature>
<dbReference type="EMBL" id="FNEV01000009">
    <property type="protein sequence ID" value="SDJ66669.1"/>
    <property type="molecule type" value="Genomic_DNA"/>
</dbReference>
<protein>
    <recommendedName>
        <fullName evidence="2">RNA 2',3'-cyclic phosphodiesterase</fullName>
        <shortName evidence="2">RNA 2',3'-CPDase</shortName>
        <ecNumber evidence="2">3.1.4.58</ecNumber>
    </recommendedName>
</protein>
<evidence type="ECO:0000256" key="1">
    <source>
        <dbReference type="ARBA" id="ARBA00022801"/>
    </source>
</evidence>
<dbReference type="Proteomes" id="UP000199225">
    <property type="component" value="Unassembled WGS sequence"/>
</dbReference>
<comment type="function">
    <text evidence="2">Hydrolyzes RNA 2',3'-cyclic phosphodiester to an RNA 2'-phosphomonoester.</text>
</comment>
<dbReference type="GO" id="GO:0004113">
    <property type="term" value="F:2',3'-cyclic-nucleotide 3'-phosphodiesterase activity"/>
    <property type="evidence" value="ECO:0007669"/>
    <property type="project" value="InterPro"/>
</dbReference>
<organism evidence="4 5">
    <name type="scientific">Salimicrobium halophilum</name>
    <dbReference type="NCBI Taxonomy" id="86666"/>
    <lineage>
        <taxon>Bacteria</taxon>
        <taxon>Bacillati</taxon>
        <taxon>Bacillota</taxon>
        <taxon>Bacilli</taxon>
        <taxon>Bacillales</taxon>
        <taxon>Bacillaceae</taxon>
        <taxon>Salimicrobium</taxon>
    </lineage>
</organism>
<feature type="active site" description="Proton donor" evidence="2">
    <location>
        <position position="44"/>
    </location>
</feature>
<dbReference type="RefSeq" id="WP_093194466.1">
    <property type="nucleotide sequence ID" value="NZ_FNEV01000009.1"/>
</dbReference>
<dbReference type="STRING" id="86666.SAMN04490247_2775"/>
<dbReference type="GO" id="GO:0008664">
    <property type="term" value="F:RNA 2',3'-cyclic 3'-phosphodiesterase activity"/>
    <property type="evidence" value="ECO:0007669"/>
    <property type="project" value="UniProtKB-EC"/>
</dbReference>
<comment type="similarity">
    <text evidence="2">Belongs to the 2H phosphoesterase superfamily. ThpR family.</text>
</comment>
<gene>
    <name evidence="4" type="ORF">SAMN04490247_2775</name>
</gene>
<dbReference type="PANTHER" id="PTHR35561">
    <property type="entry name" value="RNA 2',3'-CYCLIC PHOSPHODIESTERASE"/>
    <property type="match status" value="1"/>
</dbReference>